<name>A0A9N8YNQ3_9GLOM</name>
<accession>A0A9N8YNQ3</accession>
<evidence type="ECO:0000313" key="2">
    <source>
        <dbReference type="Proteomes" id="UP000789342"/>
    </source>
</evidence>
<dbReference type="EMBL" id="CAJVPV010000184">
    <property type="protein sequence ID" value="CAG8446132.1"/>
    <property type="molecule type" value="Genomic_DNA"/>
</dbReference>
<dbReference type="OrthoDB" id="2311693at2759"/>
<keyword evidence="2" id="KW-1185">Reference proteome</keyword>
<protein>
    <submittedName>
        <fullName evidence="1">4176_t:CDS:1</fullName>
    </submittedName>
</protein>
<dbReference type="AlphaFoldDB" id="A0A9N8YNQ3"/>
<organism evidence="1 2">
    <name type="scientific">Acaulospora morrowiae</name>
    <dbReference type="NCBI Taxonomy" id="94023"/>
    <lineage>
        <taxon>Eukaryota</taxon>
        <taxon>Fungi</taxon>
        <taxon>Fungi incertae sedis</taxon>
        <taxon>Mucoromycota</taxon>
        <taxon>Glomeromycotina</taxon>
        <taxon>Glomeromycetes</taxon>
        <taxon>Diversisporales</taxon>
        <taxon>Acaulosporaceae</taxon>
        <taxon>Acaulospora</taxon>
    </lineage>
</organism>
<evidence type="ECO:0000313" key="1">
    <source>
        <dbReference type="EMBL" id="CAG8446132.1"/>
    </source>
</evidence>
<reference evidence="1" key="1">
    <citation type="submission" date="2021-06" db="EMBL/GenBank/DDBJ databases">
        <authorList>
            <person name="Kallberg Y."/>
            <person name="Tangrot J."/>
            <person name="Rosling A."/>
        </authorList>
    </citation>
    <scope>NUCLEOTIDE SEQUENCE</scope>
    <source>
        <strain evidence="1">CL551</strain>
    </source>
</reference>
<comment type="caution">
    <text evidence="1">The sequence shown here is derived from an EMBL/GenBank/DDBJ whole genome shotgun (WGS) entry which is preliminary data.</text>
</comment>
<proteinExistence type="predicted"/>
<gene>
    <name evidence="1" type="ORF">AMORRO_LOCUS620</name>
</gene>
<sequence>MDTVIPVVFVNCLKASSNIHPTVLRTHVANTLPKNISYLQFLSANREISPRLRKIGLLYTVKVEFNDLQYLQAFWSSIIHQRSQLSVKRMFDGGCLNLIEIAGKSQIRGIKCLYLEVSLYSMEEGIVDGFKPLSKRSRINSGNKILRR</sequence>
<dbReference type="Proteomes" id="UP000789342">
    <property type="component" value="Unassembled WGS sequence"/>
</dbReference>